<accession>A0A914HV85</accession>
<evidence type="ECO:0000256" key="1">
    <source>
        <dbReference type="SAM" id="MobiDB-lite"/>
    </source>
</evidence>
<keyword evidence="2" id="KW-1185">Reference proteome</keyword>
<feature type="region of interest" description="Disordered" evidence="1">
    <location>
        <begin position="118"/>
        <end position="144"/>
    </location>
</feature>
<evidence type="ECO:0000313" key="2">
    <source>
        <dbReference type="Proteomes" id="UP000887572"/>
    </source>
</evidence>
<organism evidence="2 3">
    <name type="scientific">Globodera rostochiensis</name>
    <name type="common">Golden nematode worm</name>
    <name type="synonym">Heterodera rostochiensis</name>
    <dbReference type="NCBI Taxonomy" id="31243"/>
    <lineage>
        <taxon>Eukaryota</taxon>
        <taxon>Metazoa</taxon>
        <taxon>Ecdysozoa</taxon>
        <taxon>Nematoda</taxon>
        <taxon>Chromadorea</taxon>
        <taxon>Rhabditida</taxon>
        <taxon>Tylenchina</taxon>
        <taxon>Tylenchomorpha</taxon>
        <taxon>Tylenchoidea</taxon>
        <taxon>Heteroderidae</taxon>
        <taxon>Heteroderinae</taxon>
        <taxon>Globodera</taxon>
    </lineage>
</organism>
<sequence>MEELVEQAIIWWRPSSGRPVNGHLETLVVWNRCGATPFFERQKRELCVGCPVGHLNCTDRVGSSDHLNCFGEDALDQLMLVKTCWSFIDHQSLRSVKSAVVAAKTHTIRAMTAQIAAGDTPSPAAPPRHISPSQMKGGGSTTKKGTKTLQNYLRRASVAYFVEWTNCYTNFRGDLDTIHIHFPFRCCNFLSIYFCENHRADDIFVSYKC</sequence>
<reference evidence="3" key="1">
    <citation type="submission" date="2022-11" db="UniProtKB">
        <authorList>
            <consortium name="WormBaseParasite"/>
        </authorList>
    </citation>
    <scope>IDENTIFICATION</scope>
</reference>
<dbReference type="Proteomes" id="UP000887572">
    <property type="component" value="Unplaced"/>
</dbReference>
<protein>
    <submittedName>
        <fullName evidence="3">Uncharacterized protein</fullName>
    </submittedName>
</protein>
<evidence type="ECO:0000313" key="3">
    <source>
        <dbReference type="WBParaSite" id="Gr19_v10_g4484.t2"/>
    </source>
</evidence>
<dbReference type="WBParaSite" id="Gr19_v10_g4484.t2">
    <property type="protein sequence ID" value="Gr19_v10_g4484.t2"/>
    <property type="gene ID" value="Gr19_v10_g4484"/>
</dbReference>
<name>A0A914HV85_GLORO</name>
<dbReference type="AlphaFoldDB" id="A0A914HV85"/>
<proteinExistence type="predicted"/>